<evidence type="ECO:0000313" key="1">
    <source>
        <dbReference type="EMBL" id="KAG0414808.1"/>
    </source>
</evidence>
<proteinExistence type="predicted"/>
<comment type="caution">
    <text evidence="1">The sequence shown here is derived from an EMBL/GenBank/DDBJ whole genome shotgun (WGS) entry which is preliminary data.</text>
</comment>
<protein>
    <submittedName>
        <fullName evidence="1">Uncharacterized protein</fullName>
    </submittedName>
</protein>
<evidence type="ECO:0000313" key="2">
    <source>
        <dbReference type="Proteomes" id="UP000805193"/>
    </source>
</evidence>
<dbReference type="Proteomes" id="UP000805193">
    <property type="component" value="Unassembled WGS sequence"/>
</dbReference>
<gene>
    <name evidence="1" type="ORF">HPB47_008010</name>
</gene>
<reference evidence="1 2" key="1">
    <citation type="journal article" date="2020" name="Cell">
        <title>Large-Scale Comparative Analyses of Tick Genomes Elucidate Their Genetic Diversity and Vector Capacities.</title>
        <authorList>
            <consortium name="Tick Genome and Microbiome Consortium (TIGMIC)"/>
            <person name="Jia N."/>
            <person name="Wang J."/>
            <person name="Shi W."/>
            <person name="Du L."/>
            <person name="Sun Y."/>
            <person name="Zhan W."/>
            <person name="Jiang J.F."/>
            <person name="Wang Q."/>
            <person name="Zhang B."/>
            <person name="Ji P."/>
            <person name="Bell-Sakyi L."/>
            <person name="Cui X.M."/>
            <person name="Yuan T.T."/>
            <person name="Jiang B.G."/>
            <person name="Yang W.F."/>
            <person name="Lam T.T."/>
            <person name="Chang Q.C."/>
            <person name="Ding S.J."/>
            <person name="Wang X.J."/>
            <person name="Zhu J.G."/>
            <person name="Ruan X.D."/>
            <person name="Zhao L."/>
            <person name="Wei J.T."/>
            <person name="Ye R.Z."/>
            <person name="Que T.C."/>
            <person name="Du C.H."/>
            <person name="Zhou Y.H."/>
            <person name="Cheng J.X."/>
            <person name="Dai P.F."/>
            <person name="Guo W.B."/>
            <person name="Han X.H."/>
            <person name="Huang E.J."/>
            <person name="Li L.F."/>
            <person name="Wei W."/>
            <person name="Gao Y.C."/>
            <person name="Liu J.Z."/>
            <person name="Shao H.Z."/>
            <person name="Wang X."/>
            <person name="Wang C.C."/>
            <person name="Yang T.C."/>
            <person name="Huo Q.B."/>
            <person name="Li W."/>
            <person name="Chen H.Y."/>
            <person name="Chen S.E."/>
            <person name="Zhou L.G."/>
            <person name="Ni X.B."/>
            <person name="Tian J.H."/>
            <person name="Sheng Y."/>
            <person name="Liu T."/>
            <person name="Pan Y.S."/>
            <person name="Xia L.Y."/>
            <person name="Li J."/>
            <person name="Zhao F."/>
            <person name="Cao W.C."/>
        </authorList>
    </citation>
    <scope>NUCLEOTIDE SEQUENCE [LARGE SCALE GENOMIC DNA]</scope>
    <source>
        <strain evidence="1">Iper-2018</strain>
    </source>
</reference>
<feature type="non-terminal residue" evidence="1">
    <location>
        <position position="174"/>
    </location>
</feature>
<keyword evidence="2" id="KW-1185">Reference proteome</keyword>
<accession>A0AC60P5R7</accession>
<dbReference type="EMBL" id="JABSTQ010011147">
    <property type="protein sequence ID" value="KAG0414808.1"/>
    <property type="molecule type" value="Genomic_DNA"/>
</dbReference>
<name>A0AC60P5R7_IXOPE</name>
<organism evidence="1 2">
    <name type="scientific">Ixodes persulcatus</name>
    <name type="common">Taiga tick</name>
    <dbReference type="NCBI Taxonomy" id="34615"/>
    <lineage>
        <taxon>Eukaryota</taxon>
        <taxon>Metazoa</taxon>
        <taxon>Ecdysozoa</taxon>
        <taxon>Arthropoda</taxon>
        <taxon>Chelicerata</taxon>
        <taxon>Arachnida</taxon>
        <taxon>Acari</taxon>
        <taxon>Parasitiformes</taxon>
        <taxon>Ixodida</taxon>
        <taxon>Ixodoidea</taxon>
        <taxon>Ixodidae</taxon>
        <taxon>Ixodinae</taxon>
        <taxon>Ixodes</taxon>
    </lineage>
</organism>
<sequence length="174" mass="19227">MKCCDCSSHYHLSEKCSGIADGTFKGMSAAKLDKWRCLACREGQAKSNLSTNSPSSQVEPPGFLEQLSTVHQKLDLLLSLKDAVDNLQEMHPKIDALLSLKLTIDTMRNTINEMQGSLNFVSSQYDSLVNSTQAHDKAVKELQTETKALRSLISDQALEIQQLRAVQNDANQSN</sequence>